<feature type="non-terminal residue" evidence="2">
    <location>
        <position position="1"/>
    </location>
</feature>
<accession>A0A6J4QIE0</accession>
<name>A0A6J4QIE0_9PSEU</name>
<feature type="compositionally biased region" description="Basic residues" evidence="1">
    <location>
        <begin position="40"/>
        <end position="53"/>
    </location>
</feature>
<sequence>GLSAGGGGGAPAGAVPEQHGGGGPGRAVPPAARPADPAHRHPVPPRRRRRRAGLRPGRGGRAQAPGRHGHRARAGRPAAVRLGQPGPRRAGHRPHRGRRARAGLPGHGREERLQQRAQRVRGGRRADPHRPLPHGARRLRRDALARGPLGGGRPARLPAQLRRLHAVRRGRGAARHRVRPARPARVRVHRRLPALERGHAGRGRVAAPARGRAHLLRDGRGGAQGRLPRCRHRGAGRHPAPVGDRLGRLRGRRRAPGVAALPAGLRRPGRGAAGQARRHRRRARQRRLGQPAAAARHRPGAGPLRARRPRRARRAGRRGVPRPRGGGAV</sequence>
<feature type="compositionally biased region" description="Basic residues" evidence="1">
    <location>
        <begin position="89"/>
        <end position="101"/>
    </location>
</feature>
<feature type="compositionally biased region" description="Gly residues" evidence="1">
    <location>
        <begin position="1"/>
        <end position="11"/>
    </location>
</feature>
<feature type="compositionally biased region" description="Low complexity" evidence="1">
    <location>
        <begin position="75"/>
        <end position="88"/>
    </location>
</feature>
<protein>
    <submittedName>
        <fullName evidence="2">3-oxoacyl-[acyl-carrier-protein] synthase, KASIII</fullName>
        <ecNumber evidence="2">2.3.1.180</ecNumber>
    </submittedName>
</protein>
<evidence type="ECO:0000256" key="1">
    <source>
        <dbReference type="SAM" id="MobiDB-lite"/>
    </source>
</evidence>
<dbReference type="EC" id="2.3.1.180" evidence="2"/>
<organism evidence="2">
    <name type="scientific">uncultured Pseudonocardia sp</name>
    <dbReference type="NCBI Taxonomy" id="211455"/>
    <lineage>
        <taxon>Bacteria</taxon>
        <taxon>Bacillati</taxon>
        <taxon>Actinomycetota</taxon>
        <taxon>Actinomycetes</taxon>
        <taxon>Pseudonocardiales</taxon>
        <taxon>Pseudonocardiaceae</taxon>
        <taxon>Pseudonocardia</taxon>
        <taxon>environmental samples</taxon>
    </lineage>
</organism>
<proteinExistence type="predicted"/>
<dbReference type="EMBL" id="CADCUS010000545">
    <property type="protein sequence ID" value="CAA9440778.1"/>
    <property type="molecule type" value="Genomic_DNA"/>
</dbReference>
<feature type="compositionally biased region" description="Low complexity" evidence="1">
    <location>
        <begin position="256"/>
        <end position="266"/>
    </location>
</feature>
<reference evidence="2" key="1">
    <citation type="submission" date="2020-02" db="EMBL/GenBank/DDBJ databases">
        <authorList>
            <person name="Meier V. D."/>
        </authorList>
    </citation>
    <scope>NUCLEOTIDE SEQUENCE</scope>
    <source>
        <strain evidence="2">AVDCRST_MAG66</strain>
    </source>
</reference>
<evidence type="ECO:0000313" key="2">
    <source>
        <dbReference type="EMBL" id="CAA9440778.1"/>
    </source>
</evidence>
<feature type="non-terminal residue" evidence="2">
    <location>
        <position position="329"/>
    </location>
</feature>
<dbReference type="AlphaFoldDB" id="A0A6J4QIE0"/>
<feature type="region of interest" description="Disordered" evidence="1">
    <location>
        <begin position="216"/>
        <end position="329"/>
    </location>
</feature>
<feature type="compositionally biased region" description="Basic residues" evidence="1">
    <location>
        <begin position="295"/>
        <end position="321"/>
    </location>
</feature>
<feature type="region of interest" description="Disordered" evidence="1">
    <location>
        <begin position="1"/>
        <end position="156"/>
    </location>
</feature>
<keyword evidence="2" id="KW-0808">Transferase</keyword>
<dbReference type="GO" id="GO:0033818">
    <property type="term" value="F:beta-ketoacyl-acyl-carrier-protein synthase III activity"/>
    <property type="evidence" value="ECO:0007669"/>
    <property type="project" value="UniProtKB-EC"/>
</dbReference>
<feature type="compositionally biased region" description="Low complexity" evidence="1">
    <location>
        <begin position="26"/>
        <end position="35"/>
    </location>
</feature>
<feature type="compositionally biased region" description="Basic residues" evidence="1">
    <location>
        <begin position="131"/>
        <end position="140"/>
    </location>
</feature>
<keyword evidence="2" id="KW-0012">Acyltransferase</keyword>
<gene>
    <name evidence="2" type="ORF">AVDCRST_MAG66-3945</name>
</gene>
<feature type="compositionally biased region" description="Basic residues" evidence="1">
    <location>
        <begin position="276"/>
        <end position="287"/>
    </location>
</feature>